<dbReference type="RefSeq" id="WP_218927616.1">
    <property type="nucleotide sequence ID" value="NZ_CP158484.1"/>
</dbReference>
<dbReference type="GO" id="GO:0051603">
    <property type="term" value="P:proteolysis involved in protein catabolic process"/>
    <property type="evidence" value="ECO:0007669"/>
    <property type="project" value="TreeGrafter"/>
</dbReference>
<dbReference type="Pfam" id="PF00675">
    <property type="entry name" value="Peptidase_M16"/>
    <property type="match status" value="1"/>
</dbReference>
<dbReference type="GO" id="GO:0046872">
    <property type="term" value="F:metal ion binding"/>
    <property type="evidence" value="ECO:0007669"/>
    <property type="project" value="UniProtKB-KW"/>
</dbReference>
<name>A0AAU7XL38_9GAMM</name>
<feature type="domain" description="Peptidase M16 N-terminal" evidence="2">
    <location>
        <begin position="22"/>
        <end position="144"/>
    </location>
</feature>
<dbReference type="GO" id="GO:0043171">
    <property type="term" value="P:peptide catabolic process"/>
    <property type="evidence" value="ECO:0007669"/>
    <property type="project" value="TreeGrafter"/>
</dbReference>
<evidence type="ECO:0000256" key="1">
    <source>
        <dbReference type="ARBA" id="ARBA00022723"/>
    </source>
</evidence>
<dbReference type="PANTHER" id="PTHR43690:SF18">
    <property type="entry name" value="INSULIN-DEGRADING ENZYME-RELATED"/>
    <property type="match status" value="1"/>
</dbReference>
<proteinExistence type="predicted"/>
<evidence type="ECO:0000259" key="2">
    <source>
        <dbReference type="Pfam" id="PF00675"/>
    </source>
</evidence>
<dbReference type="GO" id="GO:0004222">
    <property type="term" value="F:metalloendopeptidase activity"/>
    <property type="evidence" value="ECO:0007669"/>
    <property type="project" value="TreeGrafter"/>
</dbReference>
<keyword evidence="1" id="KW-0479">Metal-binding</keyword>
<accession>A0AAU7XL38</accession>
<organism evidence="3">
    <name type="scientific">Vreelandella sp. SM1641</name>
    <dbReference type="NCBI Taxonomy" id="3126101"/>
    <lineage>
        <taxon>Bacteria</taxon>
        <taxon>Pseudomonadati</taxon>
        <taxon>Pseudomonadota</taxon>
        <taxon>Gammaproteobacteria</taxon>
        <taxon>Oceanospirillales</taxon>
        <taxon>Halomonadaceae</taxon>
        <taxon>Vreelandella</taxon>
    </lineage>
</organism>
<dbReference type="InterPro" id="IPR050626">
    <property type="entry name" value="Peptidase_M16"/>
</dbReference>
<sequence>MANPRFPQSCISLPNGVQGMLAHAPHLTHAHVSITIAAGYLDEPSTLPGLAHLLEHVLTTAPLTTSSSTSLLTWLAQHQGGLNAHTDDYVTDVHFSIPADSLETAALTVTSQLATPTLSSPTIHTEVAAIDAEWQARQHSSAMQRLSAIATLSDPQHIGAGCRHGNAQTLGHHTGLLHEALTAFHHDHYHGGRVSIAIISPRTTEAVTRLIQRMATLFNPLPPNAPALAITPRWGSLPRAKVVGTANAVELLWPLPSSVSRHQFNALSDTADSLNQGHLVDQLADSIIDYHATAAPTGASDAFSLALTGTASQERLDVLAASLSERLAAPLATAPIDHRTVWQPPAGTVQLASAWFVYARQQTLARRLAANTAARPYFPTRDPRPVPRWLVYNAPTTFQHADDAAQLAASPHVQRWCGQYGVSDDFASLADTTWAACFIPNAMFLPAPLAAKRCARRGVICQHMQLAQGSWVITVGEGAAVAMQTLLQEAHVNTAIVPQGLLAQRLIQRLTPLPTTPAVWVSHEAEAEVVCHALAGLASRMATRSVQTPATNAPASTAIMRTLSLPGTPTQRWLLALVEQHHSAAFFQQARYDHHLGYVAAVRRSDGAPCSLGYVVQTSEDTEPVGEKLLAITNALWQAAEDALKTPNALKRSLTPPETPLAALIIQWQSLLSGTDQPLHRLGQHSIHSQALTDLPALINTHGHWQTHWLDSAGHYRIND</sequence>
<reference evidence="3" key="1">
    <citation type="submission" date="2024-02" db="EMBL/GenBank/DDBJ databases">
        <title>Complete genome sequence of Vreelandella sp. SM1641, a marine exopolysaccharide-producing bacterium isolated from deep-sea hydrothermal sediment of the southwest Indian Ocean.</title>
        <authorList>
            <person name="Zhu H."/>
            <person name="Sun M."/>
        </authorList>
    </citation>
    <scope>NUCLEOTIDE SEQUENCE</scope>
    <source>
        <strain evidence="3">SM1641</strain>
    </source>
</reference>
<dbReference type="KEGG" id="vrs:V8F66_19345"/>
<dbReference type="AlphaFoldDB" id="A0AAU7XL38"/>
<dbReference type="GO" id="GO:0005829">
    <property type="term" value="C:cytosol"/>
    <property type="evidence" value="ECO:0007669"/>
    <property type="project" value="TreeGrafter"/>
</dbReference>
<dbReference type="EMBL" id="CP158484">
    <property type="protein sequence ID" value="XBY58417.1"/>
    <property type="molecule type" value="Genomic_DNA"/>
</dbReference>
<dbReference type="PANTHER" id="PTHR43690">
    <property type="entry name" value="NARDILYSIN"/>
    <property type="match status" value="1"/>
</dbReference>
<gene>
    <name evidence="3" type="ORF">V8F66_19345</name>
</gene>
<protein>
    <submittedName>
        <fullName evidence="3">Insulinase family protein</fullName>
    </submittedName>
</protein>
<evidence type="ECO:0000313" key="3">
    <source>
        <dbReference type="EMBL" id="XBY58417.1"/>
    </source>
</evidence>
<dbReference type="InterPro" id="IPR011765">
    <property type="entry name" value="Pept_M16_N"/>
</dbReference>